<proteinExistence type="predicted"/>
<protein>
    <recommendedName>
        <fullName evidence="2">NolW-like domain-containing protein</fullName>
    </recommendedName>
</protein>
<keyword evidence="1" id="KW-0732">Signal</keyword>
<dbReference type="InterPro" id="IPR038591">
    <property type="entry name" value="NolW-like_sf"/>
</dbReference>
<evidence type="ECO:0000313" key="4">
    <source>
        <dbReference type="Proteomes" id="UP000633263"/>
    </source>
</evidence>
<sequence>MKSFSFTVGMLVMVALLTPLHLTAAPRTEVIPLNYGLAENLLPAIQPLLRPDERASAYGNQLIIRAEPERLQEIRVLLDDLDRRPARLRISVANAGSSSGSQRGYRLDGRIRTGAGDLEIGHPGRGSQARIIRRETTGSDDGVRTIMANEGYPVLIQSGQSIPLESATSTIHGQVMQQTQYHDVTSGFYATVRLNGDRATITLSTNHDRTRAAGNDVIDVQRTDTVVTAPLGEWVTIGGVDDLASGQSRDIGRRITTGSAMQQSIRVMVERLD</sequence>
<dbReference type="RefSeq" id="WP_188636999.1">
    <property type="nucleotide sequence ID" value="NZ_BMNN01000006.1"/>
</dbReference>
<gene>
    <name evidence="3" type="ORF">GCM10009083_25140</name>
</gene>
<dbReference type="Gene3D" id="3.30.1370.120">
    <property type="match status" value="1"/>
</dbReference>
<dbReference type="Pfam" id="PF03958">
    <property type="entry name" value="Secretin_N"/>
    <property type="match status" value="1"/>
</dbReference>
<organism evidence="3 4">
    <name type="scientific">Halopseudomonas pertucinogena</name>
    <dbReference type="NCBI Taxonomy" id="86175"/>
    <lineage>
        <taxon>Bacteria</taxon>
        <taxon>Pseudomonadati</taxon>
        <taxon>Pseudomonadota</taxon>
        <taxon>Gammaproteobacteria</taxon>
        <taxon>Pseudomonadales</taxon>
        <taxon>Pseudomonadaceae</taxon>
        <taxon>Halopseudomonas</taxon>
    </lineage>
</organism>
<dbReference type="EMBL" id="BMNN01000006">
    <property type="protein sequence ID" value="GGJ07121.1"/>
    <property type="molecule type" value="Genomic_DNA"/>
</dbReference>
<reference evidence="4" key="1">
    <citation type="journal article" date="2019" name="Int. J. Syst. Evol. Microbiol.">
        <title>The Global Catalogue of Microorganisms (GCM) 10K type strain sequencing project: providing services to taxonomists for standard genome sequencing and annotation.</title>
        <authorList>
            <consortium name="The Broad Institute Genomics Platform"/>
            <consortium name="The Broad Institute Genome Sequencing Center for Infectious Disease"/>
            <person name="Wu L."/>
            <person name="Ma J."/>
        </authorList>
    </citation>
    <scope>NUCLEOTIDE SEQUENCE [LARGE SCALE GENOMIC DNA]</scope>
    <source>
        <strain evidence="4">JCM 11590</strain>
    </source>
</reference>
<evidence type="ECO:0000313" key="3">
    <source>
        <dbReference type="EMBL" id="GGJ07121.1"/>
    </source>
</evidence>
<name>A0ABQ2CUF0_9GAMM</name>
<accession>A0ABQ2CUF0</accession>
<dbReference type="InterPro" id="IPR005644">
    <property type="entry name" value="NolW-like"/>
</dbReference>
<evidence type="ECO:0000259" key="2">
    <source>
        <dbReference type="Pfam" id="PF03958"/>
    </source>
</evidence>
<feature type="signal peptide" evidence="1">
    <location>
        <begin position="1"/>
        <end position="24"/>
    </location>
</feature>
<keyword evidence="4" id="KW-1185">Reference proteome</keyword>
<evidence type="ECO:0000256" key="1">
    <source>
        <dbReference type="SAM" id="SignalP"/>
    </source>
</evidence>
<feature type="chain" id="PRO_5045236467" description="NolW-like domain-containing protein" evidence="1">
    <location>
        <begin position="25"/>
        <end position="273"/>
    </location>
</feature>
<comment type="caution">
    <text evidence="3">The sequence shown here is derived from an EMBL/GenBank/DDBJ whole genome shotgun (WGS) entry which is preliminary data.</text>
</comment>
<feature type="domain" description="NolW-like" evidence="2">
    <location>
        <begin position="28"/>
        <end position="86"/>
    </location>
</feature>
<dbReference type="Proteomes" id="UP000633263">
    <property type="component" value="Unassembled WGS sequence"/>
</dbReference>